<dbReference type="Proteomes" id="UP000297299">
    <property type="component" value="Unassembled WGS sequence"/>
</dbReference>
<dbReference type="OrthoDB" id="8300194at2759"/>
<feature type="coiled-coil region" evidence="1">
    <location>
        <begin position="235"/>
        <end position="262"/>
    </location>
</feature>
<evidence type="ECO:0000313" key="4">
    <source>
        <dbReference type="Proteomes" id="UP000297299"/>
    </source>
</evidence>
<dbReference type="PANTHER" id="PTHR21310">
    <property type="entry name" value="AMINOGLYCOSIDE PHOSPHOTRANSFERASE-RELATED-RELATED"/>
    <property type="match status" value="1"/>
</dbReference>
<protein>
    <recommendedName>
        <fullName evidence="2">Aminoglycoside phosphotransferase domain-containing protein</fullName>
    </recommendedName>
</protein>
<dbReference type="SUPFAM" id="SSF56112">
    <property type="entry name" value="Protein kinase-like (PK-like)"/>
    <property type="match status" value="1"/>
</dbReference>
<dbReference type="InterPro" id="IPR002575">
    <property type="entry name" value="Aminoglycoside_PTrfase"/>
</dbReference>
<organism evidence="3 4">
    <name type="scientific">Botryotinia calthae</name>
    <dbReference type="NCBI Taxonomy" id="38488"/>
    <lineage>
        <taxon>Eukaryota</taxon>
        <taxon>Fungi</taxon>
        <taxon>Dikarya</taxon>
        <taxon>Ascomycota</taxon>
        <taxon>Pezizomycotina</taxon>
        <taxon>Leotiomycetes</taxon>
        <taxon>Helotiales</taxon>
        <taxon>Sclerotiniaceae</taxon>
        <taxon>Botryotinia</taxon>
    </lineage>
</organism>
<keyword evidence="1" id="KW-0175">Coiled coil</keyword>
<keyword evidence="4" id="KW-1185">Reference proteome</keyword>
<proteinExistence type="predicted"/>
<accession>A0A4Y8D5E3</accession>
<dbReference type="STRING" id="38488.A0A4Y8D5E3"/>
<evidence type="ECO:0000313" key="3">
    <source>
        <dbReference type="EMBL" id="TEY70230.1"/>
    </source>
</evidence>
<dbReference type="EMBL" id="PHWZ01000109">
    <property type="protein sequence ID" value="TEY70230.1"/>
    <property type="molecule type" value="Genomic_DNA"/>
</dbReference>
<name>A0A4Y8D5E3_9HELO</name>
<evidence type="ECO:0000256" key="1">
    <source>
        <dbReference type="SAM" id="Coils"/>
    </source>
</evidence>
<gene>
    <name evidence="3" type="ORF">BOTCAL_0109g00180</name>
</gene>
<dbReference type="PANTHER" id="PTHR21310:SF48">
    <property type="entry name" value="AMINOGLYCOSIDE PHOSPHOTRANSFERASE DOMAIN-CONTAINING PROTEIN"/>
    <property type="match status" value="1"/>
</dbReference>
<dbReference type="Pfam" id="PF01636">
    <property type="entry name" value="APH"/>
    <property type="match status" value="1"/>
</dbReference>
<dbReference type="Gene3D" id="3.90.1200.10">
    <property type="match status" value="1"/>
</dbReference>
<dbReference type="InterPro" id="IPR051678">
    <property type="entry name" value="AGP_Transferase"/>
</dbReference>
<dbReference type="AlphaFoldDB" id="A0A4Y8D5E3"/>
<dbReference type="InterPro" id="IPR011009">
    <property type="entry name" value="Kinase-like_dom_sf"/>
</dbReference>
<feature type="domain" description="Aminoglycoside phosphotransferase" evidence="2">
    <location>
        <begin position="1"/>
        <end position="137"/>
    </location>
</feature>
<evidence type="ECO:0000259" key="2">
    <source>
        <dbReference type="Pfam" id="PF01636"/>
    </source>
</evidence>
<sequence length="288" mass="33842">MERVPGESLYNCFGKLAWKDILVLAEEVADYLVQLRTFTSDKLQAPGGMLIRNKIFSPQHPPHFWTSDVDEWWAQVEPHIEDKSLKEILKEKYPLCIKPGGPFVLTHGDLNTQNIMVKDKHISGIIDWERGGYLPEWWEWRQLLKVHDSSWGNIVLKALERRNALPSEEVTNLWSSFYTIFYNTYKDESGFKVHNPKWRTNDREFYWSQPSYPHYRAEGQSFACENIAKRNRTGLEKIEAEKKAIEDRIKTAEDRAKVAEGKLAENETILTEFNKLSVEERENLKRRK</sequence>
<comment type="caution">
    <text evidence="3">The sequence shown here is derived from an EMBL/GenBank/DDBJ whole genome shotgun (WGS) entry which is preliminary data.</text>
</comment>
<reference evidence="3 4" key="1">
    <citation type="submission" date="2017-11" db="EMBL/GenBank/DDBJ databases">
        <title>Comparative genomics of Botrytis spp.</title>
        <authorList>
            <person name="Valero-Jimenez C.A."/>
            <person name="Tapia P."/>
            <person name="Veloso J."/>
            <person name="Silva-Moreno E."/>
            <person name="Staats M."/>
            <person name="Valdes J.H."/>
            <person name="Van Kan J.A.L."/>
        </authorList>
    </citation>
    <scope>NUCLEOTIDE SEQUENCE [LARGE SCALE GENOMIC DNA]</scope>
    <source>
        <strain evidence="3 4">MUCL2830</strain>
    </source>
</reference>